<sequence>MVLQIDDNLKIGEVQERFHDCFPYLKIAFYAKAHKRFEPSETKFLLDEKSLLADIRKTHQNGNLEIKSWHTVARVEHELKQNFGLNAQIFRTGKKGEWVQTAESDALTLEEQSRFAYDWRLNK</sequence>
<evidence type="ECO:0000313" key="1">
    <source>
        <dbReference type="EMBL" id="QEC57923.1"/>
    </source>
</evidence>
<dbReference type="RefSeq" id="WP_146790751.1">
    <property type="nucleotide sequence ID" value="NZ_BAABIO010000003.1"/>
</dbReference>
<gene>
    <name evidence="1" type="ORF">FSB75_19100</name>
</gene>
<organism evidence="1 2">
    <name type="scientific">Flavisolibacter ginsenosidimutans</name>
    <dbReference type="NCBI Taxonomy" id="661481"/>
    <lineage>
        <taxon>Bacteria</taxon>
        <taxon>Pseudomonadati</taxon>
        <taxon>Bacteroidota</taxon>
        <taxon>Chitinophagia</taxon>
        <taxon>Chitinophagales</taxon>
        <taxon>Chitinophagaceae</taxon>
        <taxon>Flavisolibacter</taxon>
    </lineage>
</organism>
<evidence type="ECO:0000313" key="2">
    <source>
        <dbReference type="Proteomes" id="UP000321204"/>
    </source>
</evidence>
<dbReference type="OrthoDB" id="959050at2"/>
<protein>
    <submittedName>
        <fullName evidence="1">Uncharacterized protein</fullName>
    </submittedName>
</protein>
<reference evidence="1 2" key="1">
    <citation type="journal article" date="2015" name="Int. J. Syst. Evol. Microbiol.">
        <title>Flavisolibacter ginsenosidimutans sp. nov., with ginsenoside-converting activity isolated from soil used for cultivating ginseng.</title>
        <authorList>
            <person name="Zhao Y."/>
            <person name="Liu Q."/>
            <person name="Kang M.S."/>
            <person name="Jin F."/>
            <person name="Yu H."/>
            <person name="Im W.T."/>
        </authorList>
    </citation>
    <scope>NUCLEOTIDE SEQUENCE [LARGE SCALE GENOMIC DNA]</scope>
    <source>
        <strain evidence="1 2">Gsoil 636</strain>
    </source>
</reference>
<keyword evidence="2" id="KW-1185">Reference proteome</keyword>
<dbReference type="EMBL" id="CP042433">
    <property type="protein sequence ID" value="QEC57923.1"/>
    <property type="molecule type" value="Genomic_DNA"/>
</dbReference>
<accession>A0A5B8UMY2</accession>
<proteinExistence type="predicted"/>
<dbReference type="KEGG" id="fgg:FSB75_19100"/>
<dbReference type="AlphaFoldDB" id="A0A5B8UMY2"/>
<name>A0A5B8UMY2_9BACT</name>
<dbReference type="Proteomes" id="UP000321204">
    <property type="component" value="Chromosome"/>
</dbReference>